<comment type="caution">
    <text evidence="2">The sequence shown here is derived from an EMBL/GenBank/DDBJ whole genome shotgun (WGS) entry which is preliminary data.</text>
</comment>
<protein>
    <submittedName>
        <fullName evidence="2">Uncharacterized protein</fullName>
    </submittedName>
</protein>
<feature type="non-terminal residue" evidence="2">
    <location>
        <position position="1"/>
    </location>
</feature>
<gene>
    <name evidence="2" type="ORF">FGIG_00240</name>
</gene>
<feature type="region of interest" description="Disordered" evidence="1">
    <location>
        <begin position="57"/>
        <end position="77"/>
    </location>
</feature>
<proteinExistence type="predicted"/>
<dbReference type="AlphaFoldDB" id="A0A504YVS6"/>
<evidence type="ECO:0000313" key="3">
    <source>
        <dbReference type="Proteomes" id="UP000316759"/>
    </source>
</evidence>
<evidence type="ECO:0000256" key="1">
    <source>
        <dbReference type="SAM" id="MobiDB-lite"/>
    </source>
</evidence>
<dbReference type="Proteomes" id="UP000316759">
    <property type="component" value="Unassembled WGS sequence"/>
</dbReference>
<name>A0A504YVS6_FASGI</name>
<evidence type="ECO:0000313" key="2">
    <source>
        <dbReference type="EMBL" id="TPP65564.1"/>
    </source>
</evidence>
<accession>A0A504YVS6</accession>
<keyword evidence="3" id="KW-1185">Reference proteome</keyword>
<sequence>FSPSPPNNIAIADGEPVEIVDICEASVNSEYTLMLSDNLKDAMDFERKFIGETDRLASSDDTLPMTPFAGRHSGRRG</sequence>
<dbReference type="EMBL" id="SUNJ01002999">
    <property type="protein sequence ID" value="TPP65564.1"/>
    <property type="molecule type" value="Genomic_DNA"/>
</dbReference>
<reference evidence="2 3" key="1">
    <citation type="submission" date="2019-04" db="EMBL/GenBank/DDBJ databases">
        <title>Annotation for the trematode Fasciola gigantica.</title>
        <authorList>
            <person name="Choi Y.-J."/>
        </authorList>
    </citation>
    <scope>NUCLEOTIDE SEQUENCE [LARGE SCALE GENOMIC DNA]</scope>
    <source>
        <strain evidence="2">Uganda_cow_1</strain>
    </source>
</reference>
<organism evidence="2 3">
    <name type="scientific">Fasciola gigantica</name>
    <name type="common">Giant liver fluke</name>
    <dbReference type="NCBI Taxonomy" id="46835"/>
    <lineage>
        <taxon>Eukaryota</taxon>
        <taxon>Metazoa</taxon>
        <taxon>Spiralia</taxon>
        <taxon>Lophotrochozoa</taxon>
        <taxon>Platyhelminthes</taxon>
        <taxon>Trematoda</taxon>
        <taxon>Digenea</taxon>
        <taxon>Plagiorchiida</taxon>
        <taxon>Echinostomata</taxon>
        <taxon>Echinostomatoidea</taxon>
        <taxon>Fasciolidae</taxon>
        <taxon>Fasciola</taxon>
    </lineage>
</organism>